<dbReference type="Proteomes" id="UP000315648">
    <property type="component" value="Unassembled WGS sequence"/>
</dbReference>
<keyword evidence="2" id="KW-0732">Signal</keyword>
<dbReference type="AlphaFoldDB" id="A0A556QJT3"/>
<evidence type="ECO:0000256" key="2">
    <source>
        <dbReference type="SAM" id="SignalP"/>
    </source>
</evidence>
<gene>
    <name evidence="3" type="ORF">FPL22_12405</name>
</gene>
<feature type="signal peptide" evidence="2">
    <location>
        <begin position="1"/>
        <end position="25"/>
    </location>
</feature>
<evidence type="ECO:0000313" key="4">
    <source>
        <dbReference type="Proteomes" id="UP000315648"/>
    </source>
</evidence>
<keyword evidence="1" id="KW-0175">Coiled coil</keyword>
<evidence type="ECO:0000256" key="1">
    <source>
        <dbReference type="SAM" id="Coils"/>
    </source>
</evidence>
<feature type="chain" id="PRO_5022080448" evidence="2">
    <location>
        <begin position="26"/>
        <end position="259"/>
    </location>
</feature>
<feature type="coiled-coil region" evidence="1">
    <location>
        <begin position="199"/>
        <end position="250"/>
    </location>
</feature>
<comment type="caution">
    <text evidence="3">The sequence shown here is derived from an EMBL/GenBank/DDBJ whole genome shotgun (WGS) entry which is preliminary data.</text>
</comment>
<keyword evidence="4" id="KW-1185">Reference proteome</keyword>
<organism evidence="3 4">
    <name type="scientific">Rariglobus hedericola</name>
    <dbReference type="NCBI Taxonomy" id="2597822"/>
    <lineage>
        <taxon>Bacteria</taxon>
        <taxon>Pseudomonadati</taxon>
        <taxon>Verrucomicrobiota</taxon>
        <taxon>Opitutia</taxon>
        <taxon>Opitutales</taxon>
        <taxon>Opitutaceae</taxon>
        <taxon>Rariglobus</taxon>
    </lineage>
</organism>
<evidence type="ECO:0000313" key="3">
    <source>
        <dbReference type="EMBL" id="TSJ76913.1"/>
    </source>
</evidence>
<dbReference type="RefSeq" id="WP_144230734.1">
    <property type="nucleotide sequence ID" value="NZ_CBCRVV010000006.1"/>
</dbReference>
<accession>A0A556QJT3</accession>
<name>A0A556QJT3_9BACT</name>
<dbReference type="EMBL" id="VMBG01000002">
    <property type="protein sequence ID" value="TSJ76913.1"/>
    <property type="molecule type" value="Genomic_DNA"/>
</dbReference>
<proteinExistence type="predicted"/>
<protein>
    <submittedName>
        <fullName evidence="3">Uncharacterized protein</fullName>
    </submittedName>
</protein>
<reference evidence="3 4" key="1">
    <citation type="submission" date="2019-07" db="EMBL/GenBank/DDBJ databases">
        <title>Description of 53C-WASEF.</title>
        <authorList>
            <person name="Pitt A."/>
            <person name="Hahn M.W."/>
        </authorList>
    </citation>
    <scope>NUCLEOTIDE SEQUENCE [LARGE SCALE GENOMIC DNA]</scope>
    <source>
        <strain evidence="3 4">53C-WASEF</strain>
    </source>
</reference>
<sequence length="259" mass="28137">MQSPVLRIVLASLALGAALPVASLAQKGSDAKPLVPQWDDAETRQVFNGATTRATTTGATRYAEIIKALSQAGYILKATSNPEAWIITFPATSAPQPAIGIRLFPPEATEEQMNAYQFGVSSASVLNHRLRFIALFQVTYPEAEIVPGSVLNRRDELMSSHELKSRVIQTLSELPDIRTTILGTIAAERTAPSPLKEMIDRLQATKVQAEARRAALLKTDPLTIETLRRAQTWEALAAALEATIEDTQREARGELPAAK</sequence>